<evidence type="ECO:0000256" key="2">
    <source>
        <dbReference type="ARBA" id="ARBA00011900"/>
    </source>
</evidence>
<protein>
    <recommendedName>
        <fullName evidence="2">site-specific DNA-methyltransferase (adenine-specific)</fullName>
        <ecNumber evidence="2">2.1.1.72</ecNumber>
    </recommendedName>
</protein>
<evidence type="ECO:0000256" key="1">
    <source>
        <dbReference type="ARBA" id="ARBA00006594"/>
    </source>
</evidence>
<comment type="caution">
    <text evidence="8">The sequence shown here is derived from an EMBL/GenBank/DDBJ whole genome shotgun (WGS) entry which is preliminary data.</text>
</comment>
<dbReference type="GO" id="GO:0032259">
    <property type="term" value="P:methylation"/>
    <property type="evidence" value="ECO:0007669"/>
    <property type="project" value="UniProtKB-KW"/>
</dbReference>
<sequence length="532" mass="59974">MTEPGVVFTKDWVVDLVLDVVGYTVDNDLLAGCVVEPSCGDGAFLGRIVTRLCERAKRVGSLSVENLKPCVRAFDLDDASVSASKMTIRRALVRFGLSENDSKTLSDVWVSQGDFLMANVPAARWVVGNPPYVRSSLIPREQRKAYCELMSCVTMGSDLYVGFFEKSLEALTEDGALCFICSDRWLQNRYGSRLRAFVSKRYSLDVHIRLHGVSAFEDDVSAYPAITLIRRGAGRPMRYMECRPRFSLSDVPAAERWIASGEGAYRSENASADVLRPLSGSGSIPLAAPEKLQLLGDLASRYPRLEDAGVKLGIGIASGCDEVYITEDPDLVERDRMLPLFFMRDWRAGRREATKYLVNPWNEDGTLVNLDDYPRLRGYFEENEERLRRRRVAKDHPDAWYRTLDKPDQSLMGKEMLLFPDMAARADPVYSDGSRYPHHNCYWMTSSEWDVRSLGGLMMSGLVEGYVDAFGVKMRGSTLRFQAQYLRKVHIPYADEVDEDTRRELAEAFMAGNRERANSASRRAYGLEEAHA</sequence>
<evidence type="ECO:0000259" key="7">
    <source>
        <dbReference type="Pfam" id="PF07669"/>
    </source>
</evidence>
<evidence type="ECO:0000256" key="4">
    <source>
        <dbReference type="ARBA" id="ARBA00022679"/>
    </source>
</evidence>
<dbReference type="InterPro" id="IPR029063">
    <property type="entry name" value="SAM-dependent_MTases_sf"/>
</dbReference>
<gene>
    <name evidence="8" type="ORF">VXJ25_01660</name>
</gene>
<organism evidence="8 9">
    <name type="scientific">Olsenella absiana</name>
    <dbReference type="NCBI Taxonomy" id="3115222"/>
    <lineage>
        <taxon>Bacteria</taxon>
        <taxon>Bacillati</taxon>
        <taxon>Actinomycetota</taxon>
        <taxon>Coriobacteriia</taxon>
        <taxon>Coriobacteriales</taxon>
        <taxon>Atopobiaceae</taxon>
        <taxon>Olsenella</taxon>
    </lineage>
</organism>
<reference evidence="8 9" key="1">
    <citation type="submission" date="2024-01" db="EMBL/GenBank/DDBJ databases">
        <title>Description of Olsenella sp. nov., isolated from pig feces.</title>
        <authorList>
            <person name="Chang Y.-H."/>
        </authorList>
    </citation>
    <scope>NUCLEOTIDE SEQUENCE [LARGE SCALE GENOMIC DNA]</scope>
    <source>
        <strain evidence="8 9">YH-ols2223</strain>
    </source>
</reference>
<dbReference type="Pfam" id="PF07669">
    <property type="entry name" value="Eco57I"/>
    <property type="match status" value="1"/>
</dbReference>
<dbReference type="GO" id="GO:0008168">
    <property type="term" value="F:methyltransferase activity"/>
    <property type="evidence" value="ECO:0007669"/>
    <property type="project" value="UniProtKB-KW"/>
</dbReference>
<feature type="domain" description="Type II methyltransferase M.TaqI-like" evidence="7">
    <location>
        <begin position="126"/>
        <end position="211"/>
    </location>
</feature>
<dbReference type="RefSeq" id="WP_330957470.1">
    <property type="nucleotide sequence ID" value="NZ_JAZGJQ010000001.1"/>
</dbReference>
<keyword evidence="3 8" id="KW-0489">Methyltransferase</keyword>
<dbReference type="InterPro" id="IPR050953">
    <property type="entry name" value="N4_N6_ade-DNA_methylase"/>
</dbReference>
<proteinExistence type="inferred from homology"/>
<dbReference type="EC" id="2.1.1.72" evidence="2"/>
<dbReference type="PANTHER" id="PTHR33841">
    <property type="entry name" value="DNA METHYLTRANSFERASE YEEA-RELATED"/>
    <property type="match status" value="1"/>
</dbReference>
<name>A0ABU7R7Y1_9ACTN</name>
<dbReference type="PANTHER" id="PTHR33841:SF5">
    <property type="entry name" value="DNA METHYLASE (MODIFICATION METHYLASE) (METHYLTRANSFERASE)-RELATED"/>
    <property type="match status" value="1"/>
</dbReference>
<keyword evidence="9" id="KW-1185">Reference proteome</keyword>
<dbReference type="SUPFAM" id="SSF53335">
    <property type="entry name" value="S-adenosyl-L-methionine-dependent methyltransferases"/>
    <property type="match status" value="1"/>
</dbReference>
<dbReference type="InterPro" id="IPR011639">
    <property type="entry name" value="MethylTrfase_TaqI-like_dom"/>
</dbReference>
<accession>A0ABU7R7Y1</accession>
<dbReference type="EMBL" id="JAZGJQ010000001">
    <property type="protein sequence ID" value="MEE6146708.1"/>
    <property type="molecule type" value="Genomic_DNA"/>
</dbReference>
<dbReference type="Gene3D" id="3.40.50.150">
    <property type="entry name" value="Vaccinia Virus protein VP39"/>
    <property type="match status" value="1"/>
</dbReference>
<evidence type="ECO:0000256" key="5">
    <source>
        <dbReference type="ARBA" id="ARBA00022691"/>
    </source>
</evidence>
<comment type="similarity">
    <text evidence="1">Belongs to the N(4)/N(6)-methyltransferase family.</text>
</comment>
<evidence type="ECO:0000256" key="3">
    <source>
        <dbReference type="ARBA" id="ARBA00022603"/>
    </source>
</evidence>
<evidence type="ECO:0000313" key="9">
    <source>
        <dbReference type="Proteomes" id="UP001332931"/>
    </source>
</evidence>
<dbReference type="Proteomes" id="UP001332931">
    <property type="component" value="Unassembled WGS sequence"/>
</dbReference>
<comment type="catalytic activity">
    <reaction evidence="6">
        <text>a 2'-deoxyadenosine in DNA + S-adenosyl-L-methionine = an N(6)-methyl-2'-deoxyadenosine in DNA + S-adenosyl-L-homocysteine + H(+)</text>
        <dbReference type="Rhea" id="RHEA:15197"/>
        <dbReference type="Rhea" id="RHEA-COMP:12418"/>
        <dbReference type="Rhea" id="RHEA-COMP:12419"/>
        <dbReference type="ChEBI" id="CHEBI:15378"/>
        <dbReference type="ChEBI" id="CHEBI:57856"/>
        <dbReference type="ChEBI" id="CHEBI:59789"/>
        <dbReference type="ChEBI" id="CHEBI:90615"/>
        <dbReference type="ChEBI" id="CHEBI:90616"/>
        <dbReference type="EC" id="2.1.1.72"/>
    </reaction>
</comment>
<keyword evidence="5" id="KW-0949">S-adenosyl-L-methionine</keyword>
<evidence type="ECO:0000313" key="8">
    <source>
        <dbReference type="EMBL" id="MEE6146708.1"/>
    </source>
</evidence>
<evidence type="ECO:0000256" key="6">
    <source>
        <dbReference type="ARBA" id="ARBA00047942"/>
    </source>
</evidence>
<keyword evidence="4" id="KW-0808">Transferase</keyword>
<dbReference type="PRINTS" id="PR00507">
    <property type="entry name" value="N12N6MTFRASE"/>
</dbReference>